<dbReference type="SMART" id="SM00834">
    <property type="entry name" value="CxxC_CXXC_SSSS"/>
    <property type="match status" value="1"/>
</dbReference>
<organism evidence="3 4">
    <name type="scientific">Streptomyces rameus</name>
    <dbReference type="NCBI Taxonomy" id="68261"/>
    <lineage>
        <taxon>Bacteria</taxon>
        <taxon>Bacillati</taxon>
        <taxon>Actinomycetota</taxon>
        <taxon>Actinomycetes</taxon>
        <taxon>Kitasatosporales</taxon>
        <taxon>Streptomycetaceae</taxon>
        <taxon>Streptomyces</taxon>
    </lineage>
</organism>
<evidence type="ECO:0000313" key="4">
    <source>
        <dbReference type="Proteomes" id="UP001500893"/>
    </source>
</evidence>
<dbReference type="EMBL" id="BAAAVM010000085">
    <property type="protein sequence ID" value="GAA3156393.1"/>
    <property type="molecule type" value="Genomic_DNA"/>
</dbReference>
<sequence length="92" mass="9900">MATYEYRCGRCGSFDVKLPIGTAPDAWDCPVCAAAARRVYSVPGLARTSAAAAALHTREERSREAPDVVSEVPPGRTAPRQPHPALSRLPRL</sequence>
<proteinExistence type="predicted"/>
<evidence type="ECO:0000313" key="3">
    <source>
        <dbReference type="EMBL" id="GAA3156393.1"/>
    </source>
</evidence>
<dbReference type="Pfam" id="PF09723">
    <property type="entry name" value="Zn_ribbon_8"/>
    <property type="match status" value="1"/>
</dbReference>
<evidence type="ECO:0000259" key="2">
    <source>
        <dbReference type="SMART" id="SM00834"/>
    </source>
</evidence>
<feature type="region of interest" description="Disordered" evidence="1">
    <location>
        <begin position="53"/>
        <end position="92"/>
    </location>
</feature>
<keyword evidence="4" id="KW-1185">Reference proteome</keyword>
<name>A0ABP6NRN5_9ACTN</name>
<dbReference type="Proteomes" id="UP001500893">
    <property type="component" value="Unassembled WGS sequence"/>
</dbReference>
<protein>
    <recommendedName>
        <fullName evidence="2">Putative regulatory protein FmdB zinc ribbon domain-containing protein</fullName>
    </recommendedName>
</protein>
<gene>
    <name evidence="3" type="ORF">GCM10010521_50580</name>
</gene>
<comment type="caution">
    <text evidence="3">The sequence shown here is derived from an EMBL/GenBank/DDBJ whole genome shotgun (WGS) entry which is preliminary data.</text>
</comment>
<accession>A0ABP6NRN5</accession>
<feature type="compositionally biased region" description="Basic and acidic residues" evidence="1">
    <location>
        <begin position="56"/>
        <end position="66"/>
    </location>
</feature>
<evidence type="ECO:0000256" key="1">
    <source>
        <dbReference type="SAM" id="MobiDB-lite"/>
    </source>
</evidence>
<dbReference type="NCBIfam" id="TIGR02605">
    <property type="entry name" value="CxxC_CxxC_SSSS"/>
    <property type="match status" value="1"/>
</dbReference>
<reference evidence="4" key="1">
    <citation type="journal article" date="2019" name="Int. J. Syst. Evol. Microbiol.">
        <title>The Global Catalogue of Microorganisms (GCM) 10K type strain sequencing project: providing services to taxonomists for standard genome sequencing and annotation.</title>
        <authorList>
            <consortium name="The Broad Institute Genomics Platform"/>
            <consortium name="The Broad Institute Genome Sequencing Center for Infectious Disease"/>
            <person name="Wu L."/>
            <person name="Ma J."/>
        </authorList>
    </citation>
    <scope>NUCLEOTIDE SEQUENCE [LARGE SCALE GENOMIC DNA]</scope>
    <source>
        <strain evidence="4">JCM 11574</strain>
    </source>
</reference>
<dbReference type="InterPro" id="IPR013429">
    <property type="entry name" value="Regulatory_FmdB_Zinc_ribbon"/>
</dbReference>
<dbReference type="RefSeq" id="WP_425586751.1">
    <property type="nucleotide sequence ID" value="NZ_BAAAVM010000085.1"/>
</dbReference>
<feature type="domain" description="Putative regulatory protein FmdB zinc ribbon" evidence="2">
    <location>
        <begin position="1"/>
        <end position="41"/>
    </location>
</feature>